<evidence type="ECO:0000256" key="1">
    <source>
        <dbReference type="SAM" id="MobiDB-lite"/>
    </source>
</evidence>
<organism evidence="4 5">
    <name type="scientific">Pigmentiphaga aceris</name>
    <dbReference type="NCBI Taxonomy" id="1940612"/>
    <lineage>
        <taxon>Bacteria</taxon>
        <taxon>Pseudomonadati</taxon>
        <taxon>Pseudomonadota</taxon>
        <taxon>Betaproteobacteria</taxon>
        <taxon>Burkholderiales</taxon>
        <taxon>Alcaligenaceae</taxon>
        <taxon>Pigmentiphaga</taxon>
    </lineage>
</organism>
<dbReference type="InterPro" id="IPR006860">
    <property type="entry name" value="FecR"/>
</dbReference>
<accession>A0A5C0B327</accession>
<keyword evidence="5" id="KW-1185">Reference proteome</keyword>
<name>A0A5C0B327_9BURK</name>
<feature type="region of interest" description="Disordered" evidence="1">
    <location>
        <begin position="222"/>
        <end position="241"/>
    </location>
</feature>
<evidence type="ECO:0000313" key="4">
    <source>
        <dbReference type="EMBL" id="QEI08665.1"/>
    </source>
</evidence>
<dbReference type="Pfam" id="PF04773">
    <property type="entry name" value="FecR"/>
    <property type="match status" value="1"/>
</dbReference>
<dbReference type="RefSeq" id="WP_148818136.1">
    <property type="nucleotide sequence ID" value="NZ_CP043046.1"/>
</dbReference>
<dbReference type="OrthoDB" id="369729at2"/>
<sequence length="454" mass="47025">MKLFPHNAMMAVACVAMAVSAHASTPDASVVGTVTFALGDASLIQADGSSTPLKRGNAVHQTDSVQTGVNGQVHVRMVDQALVSVRPNSRLVIQDYRYDAQDPAKSIIRFSLEQGTMRSITGAGGHAAKDQYRLNTPLAAIGIRGTDFTVAATSLSTTVGVHSGAIEMTPYGANCLQDGLGACGGGSGSVLTAAMRDLQLQLARGEGRPSYIPATKLLDALPDEPNAKRREDTSVAGSAQTGARTEAVAEVNAVKVVVAPVAPPPVVMPVAPVEPTPPVVIPVMPDVIVPPSAKPPAQVAVYWGRYETLLADGRKKLGNNAEVTVGNDTFGLMRAAGTMALPTSEKFSFALGGSEAYIISGGKSVTATITDPRLTIDFAQRVFDTSLTVSAPGTTAAVAAQGTINNSGFLYSNAGTPNTSVLGTLNADGTQAGYVFSRDLSADQRIRGATTWYR</sequence>
<dbReference type="Proteomes" id="UP000325161">
    <property type="component" value="Chromosome"/>
</dbReference>
<dbReference type="EMBL" id="CP043046">
    <property type="protein sequence ID" value="QEI08665.1"/>
    <property type="molecule type" value="Genomic_DNA"/>
</dbReference>
<evidence type="ECO:0000313" key="5">
    <source>
        <dbReference type="Proteomes" id="UP000325161"/>
    </source>
</evidence>
<dbReference type="Gene3D" id="2.60.120.1440">
    <property type="match status" value="1"/>
</dbReference>
<gene>
    <name evidence="4" type="ORF">FXN63_24570</name>
</gene>
<dbReference type="PANTHER" id="PTHR38731">
    <property type="entry name" value="LIPL45-RELATED LIPOPROTEIN-RELATED"/>
    <property type="match status" value="1"/>
</dbReference>
<dbReference type="PANTHER" id="PTHR38731:SF3">
    <property type="entry name" value="BLL6125 PROTEIN"/>
    <property type="match status" value="1"/>
</dbReference>
<proteinExistence type="predicted"/>
<dbReference type="KEGG" id="pacr:FXN63_24570"/>
<evidence type="ECO:0000259" key="3">
    <source>
        <dbReference type="Pfam" id="PF04773"/>
    </source>
</evidence>
<reference evidence="4 5" key="1">
    <citation type="submission" date="2019-08" db="EMBL/GenBank/DDBJ databases">
        <title>Amphibian skin-associated Pigmentiphaga: genome sequence and occurrence across geography and hosts.</title>
        <authorList>
            <person name="Bletz M.C."/>
            <person name="Bunk B."/>
            <person name="Sproeer C."/>
            <person name="Biwer P."/>
            <person name="Reiter S."/>
            <person name="Rabemananjara F.C.E."/>
            <person name="Schulz S."/>
            <person name="Overmann J."/>
            <person name="Vences M."/>
        </authorList>
    </citation>
    <scope>NUCLEOTIDE SEQUENCE [LARGE SCALE GENOMIC DNA]</scope>
    <source>
        <strain evidence="4 5">Mada1488</strain>
    </source>
</reference>
<feature type="domain" description="FecR protein" evidence="3">
    <location>
        <begin position="63"/>
        <end position="167"/>
    </location>
</feature>
<feature type="chain" id="PRO_5022800335" evidence="2">
    <location>
        <begin position="24"/>
        <end position="454"/>
    </location>
</feature>
<dbReference type="AlphaFoldDB" id="A0A5C0B327"/>
<protein>
    <submittedName>
        <fullName evidence="4">FecR domain-containing protein</fullName>
    </submittedName>
</protein>
<feature type="signal peptide" evidence="2">
    <location>
        <begin position="1"/>
        <end position="23"/>
    </location>
</feature>
<keyword evidence="2" id="KW-0732">Signal</keyword>
<evidence type="ECO:0000256" key="2">
    <source>
        <dbReference type="SAM" id="SignalP"/>
    </source>
</evidence>